<dbReference type="SUPFAM" id="SSF51905">
    <property type="entry name" value="FAD/NAD(P)-binding domain"/>
    <property type="match status" value="1"/>
</dbReference>
<gene>
    <name evidence="7" type="ORF">ACFPQA_13640</name>
</gene>
<dbReference type="InterPro" id="IPR023166">
    <property type="entry name" value="BaiN-like_dom_sf"/>
</dbReference>
<proteinExistence type="predicted"/>
<evidence type="ECO:0000256" key="1">
    <source>
        <dbReference type="ARBA" id="ARBA00001974"/>
    </source>
</evidence>
<dbReference type="Pfam" id="PF22780">
    <property type="entry name" value="HI0933_like_1st"/>
    <property type="match status" value="1"/>
</dbReference>
<dbReference type="EMBL" id="JBHSNL010000004">
    <property type="protein sequence ID" value="MFC5546104.1"/>
    <property type="molecule type" value="Genomic_DNA"/>
</dbReference>
<dbReference type="PANTHER" id="PTHR42887">
    <property type="entry name" value="OS12G0638800 PROTEIN"/>
    <property type="match status" value="1"/>
</dbReference>
<dbReference type="InterPro" id="IPR057661">
    <property type="entry name" value="RsdA/BaiN/AoA(So)_Rossmann"/>
</dbReference>
<feature type="domain" description="RsdA/BaiN/AoA(So)-like insert" evidence="6">
    <location>
        <begin position="193"/>
        <end position="342"/>
    </location>
</feature>
<dbReference type="Pfam" id="PF03486">
    <property type="entry name" value="HI0933_like"/>
    <property type="match status" value="1"/>
</dbReference>
<feature type="transmembrane region" description="Helical" evidence="4">
    <location>
        <begin position="12"/>
        <end position="29"/>
    </location>
</feature>
<dbReference type="PANTHER" id="PTHR42887:SF2">
    <property type="entry name" value="OS12G0638800 PROTEIN"/>
    <property type="match status" value="1"/>
</dbReference>
<evidence type="ECO:0000256" key="2">
    <source>
        <dbReference type="ARBA" id="ARBA00022630"/>
    </source>
</evidence>
<feature type="domain" description="RsdA/BaiN/AoA(So)-like Rossmann fold-like" evidence="5">
    <location>
        <begin position="10"/>
        <end position="395"/>
    </location>
</feature>
<sequence>MTASPESHYDVIIIGAGAAGLMCAATAGYRGRRVLVLDHTNKPGKKILMSGGGRCNFTNLNSTPANFLSDNPHYCISALKRYTPQDFVELVDRHGVEHEEKAPGQLFCKDSAKDILNLLLTECDWAGAEIRMKTQVRGIVESGDGYVVATGSGKLRCQSLVIATGGLSIPTMGATGFGYDVARQFGLAVLPTRAGLVPFTLQPELREQLAPLAGISCPVKVSCEGQHFREPMLVTHRGLSGPAMLQISSYWHPGDSLDINLLPACQIQDDLMALRRDKPQSTVVHYLNQHLPKRFAQAFNELSGWAGPLQSFKNADIEQVARTLGDWVIKPSGTEGYRTAEVTLGGVDTRQLSSKTMAVLNRPDLYFIGEVVDVTGHLGGHNFQWAWASAVAAGNDA</sequence>
<dbReference type="InterPro" id="IPR004792">
    <property type="entry name" value="BaiN-like"/>
</dbReference>
<dbReference type="InterPro" id="IPR036188">
    <property type="entry name" value="FAD/NAD-bd_sf"/>
</dbReference>
<dbReference type="NCBIfam" id="TIGR00275">
    <property type="entry name" value="aminoacetone oxidase family FAD-binding enzyme"/>
    <property type="match status" value="1"/>
</dbReference>
<comment type="caution">
    <text evidence="7">The sequence shown here is derived from an EMBL/GenBank/DDBJ whole genome shotgun (WGS) entry which is preliminary data.</text>
</comment>
<dbReference type="RefSeq" id="WP_248160502.1">
    <property type="nucleotide sequence ID" value="NZ_JAKZAJ010000006.1"/>
</dbReference>
<evidence type="ECO:0000256" key="3">
    <source>
        <dbReference type="ARBA" id="ARBA00022827"/>
    </source>
</evidence>
<dbReference type="PRINTS" id="PR00411">
    <property type="entry name" value="PNDRDTASEI"/>
</dbReference>
<name>A0ABW0RMR0_9GAMM</name>
<evidence type="ECO:0000256" key="4">
    <source>
        <dbReference type="SAM" id="Phobius"/>
    </source>
</evidence>
<keyword evidence="4" id="KW-0812">Transmembrane</keyword>
<dbReference type="Gene3D" id="1.10.8.260">
    <property type="entry name" value="HI0933 insert domain-like"/>
    <property type="match status" value="1"/>
</dbReference>
<keyword evidence="4" id="KW-1133">Transmembrane helix</keyword>
<dbReference type="Gene3D" id="3.50.50.60">
    <property type="entry name" value="FAD/NAD(P)-binding domain"/>
    <property type="match status" value="1"/>
</dbReference>
<reference evidence="8" key="1">
    <citation type="journal article" date="2019" name="Int. J. Syst. Evol. Microbiol.">
        <title>The Global Catalogue of Microorganisms (GCM) 10K type strain sequencing project: providing services to taxonomists for standard genome sequencing and annotation.</title>
        <authorList>
            <consortium name="The Broad Institute Genomics Platform"/>
            <consortium name="The Broad Institute Genome Sequencing Center for Infectious Disease"/>
            <person name="Wu L."/>
            <person name="Ma J."/>
        </authorList>
    </citation>
    <scope>NUCLEOTIDE SEQUENCE [LARGE SCALE GENOMIC DNA]</scope>
    <source>
        <strain evidence="8">CGMCC 4.1799</strain>
    </source>
</reference>
<comment type="cofactor">
    <cofactor evidence="1">
        <name>FAD</name>
        <dbReference type="ChEBI" id="CHEBI:57692"/>
    </cofactor>
</comment>
<dbReference type="Proteomes" id="UP001596055">
    <property type="component" value="Unassembled WGS sequence"/>
</dbReference>
<keyword evidence="8" id="KW-1185">Reference proteome</keyword>
<keyword evidence="2" id="KW-0285">Flavoprotein</keyword>
<dbReference type="SUPFAM" id="SSF160996">
    <property type="entry name" value="HI0933 insert domain-like"/>
    <property type="match status" value="1"/>
</dbReference>
<evidence type="ECO:0000259" key="5">
    <source>
        <dbReference type="Pfam" id="PF03486"/>
    </source>
</evidence>
<keyword evidence="4" id="KW-0472">Membrane</keyword>
<accession>A0ABW0RMR0</accession>
<dbReference type="InterPro" id="IPR055178">
    <property type="entry name" value="RsdA/BaiN/AoA(So)-like_dom"/>
</dbReference>
<evidence type="ECO:0000259" key="6">
    <source>
        <dbReference type="Pfam" id="PF22780"/>
    </source>
</evidence>
<evidence type="ECO:0000313" key="8">
    <source>
        <dbReference type="Proteomes" id="UP001596055"/>
    </source>
</evidence>
<organism evidence="7 8">
    <name type="scientific">Marinobacter koreensis</name>
    <dbReference type="NCBI Taxonomy" id="335974"/>
    <lineage>
        <taxon>Bacteria</taxon>
        <taxon>Pseudomonadati</taxon>
        <taxon>Pseudomonadota</taxon>
        <taxon>Gammaproteobacteria</taxon>
        <taxon>Pseudomonadales</taxon>
        <taxon>Marinobacteraceae</taxon>
        <taxon>Marinobacter</taxon>
    </lineage>
</organism>
<keyword evidence="3" id="KW-0274">FAD</keyword>
<protein>
    <submittedName>
        <fullName evidence="7">NAD(P)/FAD-dependent oxidoreductase</fullName>
    </submittedName>
</protein>
<dbReference type="Gene3D" id="2.40.30.10">
    <property type="entry name" value="Translation factors"/>
    <property type="match status" value="1"/>
</dbReference>
<evidence type="ECO:0000313" key="7">
    <source>
        <dbReference type="EMBL" id="MFC5546104.1"/>
    </source>
</evidence>